<dbReference type="AlphaFoldDB" id="A0AAV4A646"/>
<keyword evidence="2" id="KW-1185">Reference proteome</keyword>
<comment type="caution">
    <text evidence="1">The sequence shown here is derived from an EMBL/GenBank/DDBJ whole genome shotgun (WGS) entry which is preliminary data.</text>
</comment>
<reference evidence="1 2" key="1">
    <citation type="journal article" date="2021" name="Elife">
        <title>Chloroplast acquisition without the gene transfer in kleptoplastic sea slugs, Plakobranchus ocellatus.</title>
        <authorList>
            <person name="Maeda T."/>
            <person name="Takahashi S."/>
            <person name="Yoshida T."/>
            <person name="Shimamura S."/>
            <person name="Takaki Y."/>
            <person name="Nagai Y."/>
            <person name="Toyoda A."/>
            <person name="Suzuki Y."/>
            <person name="Arimoto A."/>
            <person name="Ishii H."/>
            <person name="Satoh N."/>
            <person name="Nishiyama T."/>
            <person name="Hasebe M."/>
            <person name="Maruyama T."/>
            <person name="Minagawa J."/>
            <person name="Obokata J."/>
            <person name="Shigenobu S."/>
        </authorList>
    </citation>
    <scope>NUCLEOTIDE SEQUENCE [LARGE SCALE GENOMIC DNA]</scope>
</reference>
<accession>A0AAV4A646</accession>
<protein>
    <submittedName>
        <fullName evidence="1">Uncharacterized protein</fullName>
    </submittedName>
</protein>
<dbReference type="EMBL" id="BLXT01003557">
    <property type="protein sequence ID" value="GFO02034.1"/>
    <property type="molecule type" value="Genomic_DNA"/>
</dbReference>
<sequence>MISFNYWAYLDTTSRVVLSIFTAPQTLFSMRADALYQGMPLLDKCESYSEKRGQCCLSNLRAAARPSKIVPLFRTATPQNQLLQQGGQNKDCVTLDPASNKLQDIDLSQHHNTETQWVQKGDYIVYVRGNANINDIDEAVPGPNSIDDPGND</sequence>
<proteinExistence type="predicted"/>
<name>A0AAV4A646_9GAST</name>
<evidence type="ECO:0000313" key="2">
    <source>
        <dbReference type="Proteomes" id="UP000735302"/>
    </source>
</evidence>
<dbReference type="Proteomes" id="UP000735302">
    <property type="component" value="Unassembled WGS sequence"/>
</dbReference>
<organism evidence="1 2">
    <name type="scientific">Plakobranchus ocellatus</name>
    <dbReference type="NCBI Taxonomy" id="259542"/>
    <lineage>
        <taxon>Eukaryota</taxon>
        <taxon>Metazoa</taxon>
        <taxon>Spiralia</taxon>
        <taxon>Lophotrochozoa</taxon>
        <taxon>Mollusca</taxon>
        <taxon>Gastropoda</taxon>
        <taxon>Heterobranchia</taxon>
        <taxon>Euthyneura</taxon>
        <taxon>Panpulmonata</taxon>
        <taxon>Sacoglossa</taxon>
        <taxon>Placobranchoidea</taxon>
        <taxon>Plakobranchidae</taxon>
        <taxon>Plakobranchus</taxon>
    </lineage>
</organism>
<gene>
    <name evidence="1" type="ORF">PoB_002853900</name>
</gene>
<evidence type="ECO:0000313" key="1">
    <source>
        <dbReference type="EMBL" id="GFO02034.1"/>
    </source>
</evidence>